<dbReference type="InterPro" id="IPR018695">
    <property type="entry name" value="DUF2194"/>
</dbReference>
<dbReference type="AlphaFoldDB" id="A0A4Z0GQ42"/>
<dbReference type="SUPFAM" id="SSF52317">
    <property type="entry name" value="Class I glutamine amidotransferase-like"/>
    <property type="match status" value="1"/>
</dbReference>
<keyword evidence="2" id="KW-1185">Reference proteome</keyword>
<dbReference type="Pfam" id="PF09960">
    <property type="entry name" value="DUF2194"/>
    <property type="match status" value="1"/>
</dbReference>
<evidence type="ECO:0000313" key="1">
    <source>
        <dbReference type="EMBL" id="TGA98529.1"/>
    </source>
</evidence>
<sequence>MQLYIVQPEDPEGNKIMKNTMTAMKYAKVSYQVIQPEKIESLKADPYHGIILYGEKPGILHQAALDRFVENGGRLIFANRFYMDSSWYKLMGVTANHNFTTVRGLHFKKMLFPGYPEVPESSNVAVHSSLKIELNRRTTDTLITAQNLPILWTNNYGKGKVLFWNTTAMDDKMSRGMFVQSLGHVFPAFVSGQVGAQTMFIDDFPAPAPDSMLNKKVTGQKMTVKDFYQNDWWPTMKKIAIRDHIKYTTVAIGTYQKIVKPPFPDFSQLDRNAYLYFGWENLSMGGELGIHGFNHQPLLLKSDPVDKSLNYVSWKNEQYMGQSIVALQKLVHQFFPKNKIKVYVPPSDIMNKTGLDALSKYAPNIETVSSNYLGTTADGSLVTEFGYDKQHPKIFMYPRVTSGYWLNVGDQYAMADAAANLGVVSHFVHPDDVLDPTRSGNMNWKQLSQGYANIAGRVRKYYPQIKSMTQTEATTIMKHYFQGKIIATYSKNIIYLSYEGIPVQSSVIVHVEEGKKLDTGKFSFGEVTKLGDALYDVHLSKPEAILQIKGDQR</sequence>
<comment type="caution">
    <text evidence="1">The sequence shown here is derived from an EMBL/GenBank/DDBJ whole genome shotgun (WGS) entry which is preliminary data.</text>
</comment>
<dbReference type="EMBL" id="SRJD01000007">
    <property type="protein sequence ID" value="TGA98529.1"/>
    <property type="molecule type" value="Genomic_DNA"/>
</dbReference>
<proteinExistence type="predicted"/>
<gene>
    <name evidence="1" type="ORF">E4665_08000</name>
</gene>
<dbReference type="InterPro" id="IPR029062">
    <property type="entry name" value="Class_I_gatase-like"/>
</dbReference>
<name>A0A4Z0GQ42_9BACL</name>
<reference evidence="1 2" key="1">
    <citation type="journal article" date="2015" name="Int. J. Syst. Evol. Microbiol.">
        <title>Sporolactobacillus shoreae sp. nov. and Sporolactobacillus spathodeae sp. nov., two spore-forming lactic acid bacteria isolated from tree barks in Thailand.</title>
        <authorList>
            <person name="Thamacharoensuk T."/>
            <person name="Kitahara M."/>
            <person name="Ohkuma M."/>
            <person name="Thongchul N."/>
            <person name="Tanasupawat S."/>
        </authorList>
    </citation>
    <scope>NUCLEOTIDE SEQUENCE [LARGE SCALE GENOMIC DNA]</scope>
    <source>
        <strain evidence="1 2">BK92</strain>
    </source>
</reference>
<organism evidence="1 2">
    <name type="scientific">Sporolactobacillus shoreae</name>
    <dbReference type="NCBI Taxonomy" id="1465501"/>
    <lineage>
        <taxon>Bacteria</taxon>
        <taxon>Bacillati</taxon>
        <taxon>Bacillota</taxon>
        <taxon>Bacilli</taxon>
        <taxon>Bacillales</taxon>
        <taxon>Sporolactobacillaceae</taxon>
        <taxon>Sporolactobacillus</taxon>
    </lineage>
</organism>
<dbReference type="Proteomes" id="UP000298347">
    <property type="component" value="Unassembled WGS sequence"/>
</dbReference>
<protein>
    <submittedName>
        <fullName evidence="1">DUF2194 domain-containing protein</fullName>
    </submittedName>
</protein>
<accession>A0A4Z0GQ42</accession>
<dbReference type="Gene3D" id="3.40.50.880">
    <property type="match status" value="1"/>
</dbReference>
<dbReference type="OrthoDB" id="9761886at2"/>
<evidence type="ECO:0000313" key="2">
    <source>
        <dbReference type="Proteomes" id="UP000298347"/>
    </source>
</evidence>